<feature type="transmembrane region" description="Helical" evidence="6">
    <location>
        <begin position="155"/>
        <end position="178"/>
    </location>
</feature>
<feature type="transmembrane region" description="Helical" evidence="6">
    <location>
        <begin position="58"/>
        <end position="80"/>
    </location>
</feature>
<dbReference type="RefSeq" id="WP_091906005.1">
    <property type="nucleotide sequence ID" value="NZ_FNLO01000002.1"/>
</dbReference>
<dbReference type="InterPro" id="IPR011701">
    <property type="entry name" value="MFS"/>
</dbReference>
<dbReference type="Pfam" id="PF07690">
    <property type="entry name" value="MFS_1"/>
    <property type="match status" value="1"/>
</dbReference>
<keyword evidence="2" id="KW-0813">Transport</keyword>
<dbReference type="PROSITE" id="PS50850">
    <property type="entry name" value="MFS"/>
    <property type="match status" value="1"/>
</dbReference>
<protein>
    <submittedName>
        <fullName evidence="8">Sugar phosphate permease</fullName>
    </submittedName>
</protein>
<dbReference type="PANTHER" id="PTHR43791:SF36">
    <property type="entry name" value="TRANSPORTER, PUTATIVE (AFU_ORTHOLOGUE AFUA_6G08340)-RELATED"/>
    <property type="match status" value="1"/>
</dbReference>
<dbReference type="InterPro" id="IPR020846">
    <property type="entry name" value="MFS_dom"/>
</dbReference>
<feature type="transmembrane region" description="Helical" evidence="6">
    <location>
        <begin position="120"/>
        <end position="143"/>
    </location>
</feature>
<dbReference type="Gene3D" id="1.20.1250.20">
    <property type="entry name" value="MFS general substrate transporter like domains"/>
    <property type="match status" value="2"/>
</dbReference>
<proteinExistence type="predicted"/>
<reference evidence="9" key="1">
    <citation type="submission" date="2016-09" db="EMBL/GenBank/DDBJ databases">
        <authorList>
            <person name="Varghese N."/>
            <person name="Submissions S."/>
        </authorList>
    </citation>
    <scope>NUCLEOTIDE SEQUENCE [LARGE SCALE GENOMIC DNA]</scope>
    <source>
        <strain evidence="9">JS23</strain>
    </source>
</reference>
<dbReference type="InterPro" id="IPR036259">
    <property type="entry name" value="MFS_trans_sf"/>
</dbReference>
<dbReference type="GO" id="GO:0016020">
    <property type="term" value="C:membrane"/>
    <property type="evidence" value="ECO:0007669"/>
    <property type="project" value="UniProtKB-SubCell"/>
</dbReference>
<keyword evidence="9" id="KW-1185">Reference proteome</keyword>
<feature type="transmembrane region" description="Helical" evidence="6">
    <location>
        <begin position="92"/>
        <end position="114"/>
    </location>
</feature>
<evidence type="ECO:0000256" key="3">
    <source>
        <dbReference type="ARBA" id="ARBA00022692"/>
    </source>
</evidence>
<accession>A0A1H2PL67</accession>
<name>A0A1H2PL67_9BURK</name>
<keyword evidence="4 6" id="KW-1133">Transmembrane helix</keyword>
<evidence type="ECO:0000256" key="1">
    <source>
        <dbReference type="ARBA" id="ARBA00004141"/>
    </source>
</evidence>
<comment type="subcellular location">
    <subcellularLocation>
        <location evidence="1">Membrane</location>
        <topology evidence="1">Multi-pass membrane protein</topology>
    </subcellularLocation>
</comment>
<dbReference type="EMBL" id="FNLO01000002">
    <property type="protein sequence ID" value="SDV47181.1"/>
    <property type="molecule type" value="Genomic_DNA"/>
</dbReference>
<feature type="transmembrane region" description="Helical" evidence="6">
    <location>
        <begin position="345"/>
        <end position="367"/>
    </location>
</feature>
<keyword evidence="5 6" id="KW-0472">Membrane</keyword>
<gene>
    <name evidence="8" type="ORF">SAMN05216551_102343</name>
</gene>
<evidence type="ECO:0000256" key="6">
    <source>
        <dbReference type="SAM" id="Phobius"/>
    </source>
</evidence>
<evidence type="ECO:0000313" key="9">
    <source>
        <dbReference type="Proteomes" id="UP000243719"/>
    </source>
</evidence>
<evidence type="ECO:0000259" key="7">
    <source>
        <dbReference type="PROSITE" id="PS50850"/>
    </source>
</evidence>
<feature type="transmembrane region" description="Helical" evidence="6">
    <location>
        <begin position="21"/>
        <end position="38"/>
    </location>
</feature>
<feature type="transmembrane region" description="Helical" evidence="6">
    <location>
        <begin position="254"/>
        <end position="275"/>
    </location>
</feature>
<keyword evidence="3 6" id="KW-0812">Transmembrane</keyword>
<feature type="transmembrane region" description="Helical" evidence="6">
    <location>
        <begin position="190"/>
        <end position="212"/>
    </location>
</feature>
<feature type="transmembrane region" description="Helical" evidence="6">
    <location>
        <begin position="414"/>
        <end position="434"/>
    </location>
</feature>
<feature type="transmembrane region" description="Helical" evidence="6">
    <location>
        <begin position="287"/>
        <end position="308"/>
    </location>
</feature>
<dbReference type="Proteomes" id="UP000243719">
    <property type="component" value="Unassembled WGS sequence"/>
</dbReference>
<dbReference type="AlphaFoldDB" id="A0A1H2PL67"/>
<dbReference type="GO" id="GO:0022857">
    <property type="term" value="F:transmembrane transporter activity"/>
    <property type="evidence" value="ECO:0007669"/>
    <property type="project" value="InterPro"/>
</dbReference>
<dbReference type="CDD" id="cd17319">
    <property type="entry name" value="MFS_ExuT_GudP_like"/>
    <property type="match status" value="1"/>
</dbReference>
<evidence type="ECO:0000256" key="2">
    <source>
        <dbReference type="ARBA" id="ARBA00022448"/>
    </source>
</evidence>
<feature type="domain" description="Major facilitator superfamily (MFS) profile" evidence="7">
    <location>
        <begin position="22"/>
        <end position="435"/>
    </location>
</feature>
<dbReference type="FunFam" id="1.20.1250.20:FF:000018">
    <property type="entry name" value="MFS transporter permease"/>
    <property type="match status" value="1"/>
</dbReference>
<sequence>MIEAVLGEDLLDRVCGKVSRRVLPLFFLAFIVAYLDRINISFAKLQMTTDTGLTDATYAVGASIFFWSYMIFEVPSNLILKRVGARIWISRIMVTWGIVSVAMMFITPLAAFFHTSQTNVFYALRLLLGVCEAGFLPGVLYYIGSWMPANKQSRMFALFLASLPVSLMFGGPVSGWVLEVSGGFGHFRGWQWLFLLEGLPSIVMGVVIFVFLPRDIGSARWLSDAEKHCLKASLRGERAHKEENMLVAIGDGRVWMLILILLALNTGFYGLSFWLPTIIHRAGVTSTATIGLLSAIPWIASIPCLILNASHSARTGERRWHAALPAFIGGVAFIASALVASHFYLSLACLTLAIGSLMASFPIYWTFPNQILGGTAAAAGLALINSVGALAGVFGSVASAIAESITGNINDGTYLFGVLALLAGLLILALPRGISQDAGSERFEFDPHAREKSL</sequence>
<evidence type="ECO:0000256" key="4">
    <source>
        <dbReference type="ARBA" id="ARBA00022989"/>
    </source>
</evidence>
<feature type="transmembrane region" description="Helical" evidence="6">
    <location>
        <begin position="320"/>
        <end position="339"/>
    </location>
</feature>
<feature type="transmembrane region" description="Helical" evidence="6">
    <location>
        <begin position="379"/>
        <end position="402"/>
    </location>
</feature>
<evidence type="ECO:0000313" key="8">
    <source>
        <dbReference type="EMBL" id="SDV47181.1"/>
    </source>
</evidence>
<dbReference type="PANTHER" id="PTHR43791">
    <property type="entry name" value="PERMEASE-RELATED"/>
    <property type="match status" value="1"/>
</dbReference>
<evidence type="ECO:0000256" key="5">
    <source>
        <dbReference type="ARBA" id="ARBA00023136"/>
    </source>
</evidence>
<dbReference type="OrthoDB" id="9773957at2"/>
<dbReference type="SUPFAM" id="SSF103473">
    <property type="entry name" value="MFS general substrate transporter"/>
    <property type="match status" value="1"/>
</dbReference>
<organism evidence="8 9">
    <name type="scientific">Chitinasiproducens palmae</name>
    <dbReference type="NCBI Taxonomy" id="1770053"/>
    <lineage>
        <taxon>Bacteria</taxon>
        <taxon>Pseudomonadati</taxon>
        <taxon>Pseudomonadota</taxon>
        <taxon>Betaproteobacteria</taxon>
        <taxon>Burkholderiales</taxon>
        <taxon>Burkholderiaceae</taxon>
        <taxon>Chitinasiproducens</taxon>
    </lineage>
</organism>